<dbReference type="EMBL" id="BOPG01000034">
    <property type="protein sequence ID" value="GIJ58255.1"/>
    <property type="molecule type" value="Genomic_DNA"/>
</dbReference>
<name>A0A8J4E0Z0_9ACTN</name>
<organism evidence="1 2">
    <name type="scientific">Virgisporangium aurantiacum</name>
    <dbReference type="NCBI Taxonomy" id="175570"/>
    <lineage>
        <taxon>Bacteria</taxon>
        <taxon>Bacillati</taxon>
        <taxon>Actinomycetota</taxon>
        <taxon>Actinomycetes</taxon>
        <taxon>Micromonosporales</taxon>
        <taxon>Micromonosporaceae</taxon>
        <taxon>Virgisporangium</taxon>
    </lineage>
</organism>
<evidence type="ECO:0000313" key="1">
    <source>
        <dbReference type="EMBL" id="GIJ58255.1"/>
    </source>
</evidence>
<dbReference type="AlphaFoldDB" id="A0A8J4E0Z0"/>
<proteinExistence type="predicted"/>
<dbReference type="Gene3D" id="3.30.470.20">
    <property type="entry name" value="ATP-grasp fold, B domain"/>
    <property type="match status" value="1"/>
</dbReference>
<dbReference type="InterPro" id="IPR047778">
    <property type="entry name" value="STM4014-like"/>
</dbReference>
<dbReference type="NCBIfam" id="NF038074">
    <property type="entry name" value="fam_STM4014"/>
    <property type="match status" value="1"/>
</dbReference>
<dbReference type="SUPFAM" id="SSF56059">
    <property type="entry name" value="Glutathione synthetase ATP-binding domain-like"/>
    <property type="match status" value="1"/>
</dbReference>
<evidence type="ECO:0000313" key="2">
    <source>
        <dbReference type="Proteomes" id="UP000612585"/>
    </source>
</evidence>
<accession>A0A8J4E0Z0</accession>
<keyword evidence="2" id="KW-1185">Reference proteome</keyword>
<gene>
    <name evidence="1" type="ORF">Vau01_057710</name>
</gene>
<evidence type="ECO:0008006" key="3">
    <source>
        <dbReference type="Google" id="ProtNLM"/>
    </source>
</evidence>
<protein>
    <recommendedName>
        <fullName evidence="3">ATP-grasp domain-containing protein</fullName>
    </recommendedName>
</protein>
<dbReference type="RefSeq" id="WP_203998707.1">
    <property type="nucleotide sequence ID" value="NZ_BOPG01000034.1"/>
</dbReference>
<reference evidence="1" key="1">
    <citation type="submission" date="2021-01" db="EMBL/GenBank/DDBJ databases">
        <title>Whole genome shotgun sequence of Virgisporangium aurantiacum NBRC 16421.</title>
        <authorList>
            <person name="Komaki H."/>
            <person name="Tamura T."/>
        </authorList>
    </citation>
    <scope>NUCLEOTIDE SEQUENCE</scope>
    <source>
        <strain evidence="1">NBRC 16421</strain>
    </source>
</reference>
<comment type="caution">
    <text evidence="1">The sequence shown here is derived from an EMBL/GenBank/DDBJ whole genome shotgun (WGS) entry which is preliminary data.</text>
</comment>
<dbReference type="Proteomes" id="UP000612585">
    <property type="component" value="Unassembled WGS sequence"/>
</dbReference>
<sequence>MRLAVVTNPGGRRARLFADAVRAAGLPPAVEIPWRRLAAGETPGIPRGALVRIDSPDGDAEVDRLLRGDAEPAEHGEIRSGEAWYAGFTKALERLGGTLLNDPAELAVLFDKRRCHAVLTSAGVPVPEAAPPLSGYADLRGEMWGAGWSRVFIKPPHGSSASGVIAFEQAGRRLVATTSVEVSGGRLYNSLTVRRYTDEATVRYIVDRLGPLHVERWYPKAGLGGRTVDLRVVVIGGEPTHVVVRASRHPMTNLHLGAQRGDVAAVRRAAGEEQWAAAMETCARAAAQFPGCLQVGVDLMFASNWRRHAVAEVNAFGDLLPGLLNEHGRDTYAEQVHRLVARC</sequence>